<dbReference type="HOGENOM" id="CLU_1007309_0_0_0"/>
<dbReference type="Proteomes" id="UP000010467">
    <property type="component" value="Chromosome"/>
</dbReference>
<feature type="transmembrane region" description="Helical" evidence="1">
    <location>
        <begin position="172"/>
        <end position="196"/>
    </location>
</feature>
<dbReference type="InterPro" id="IPR026898">
    <property type="entry name" value="PrsW"/>
</dbReference>
<proteinExistence type="predicted"/>
<reference evidence="3" key="1">
    <citation type="submission" date="2012-03" db="EMBL/GenBank/DDBJ databases">
        <title>Complete sequence of chromosome of Deinococcus peraridilitoris DSM 19664.</title>
        <authorList>
            <person name="Lucas S."/>
            <person name="Copeland A."/>
            <person name="Lapidus A."/>
            <person name="Glavina del Rio T."/>
            <person name="Dalin E."/>
            <person name="Tice H."/>
            <person name="Bruce D."/>
            <person name="Goodwin L."/>
            <person name="Pitluck S."/>
            <person name="Peters L."/>
            <person name="Mikhailova N."/>
            <person name="Lu M."/>
            <person name="Kyrpides N."/>
            <person name="Mavromatis K."/>
            <person name="Ivanova N."/>
            <person name="Brettin T."/>
            <person name="Detter J.C."/>
            <person name="Han C."/>
            <person name="Larimer F."/>
            <person name="Land M."/>
            <person name="Hauser L."/>
            <person name="Markowitz V."/>
            <person name="Cheng J.-F."/>
            <person name="Hugenholtz P."/>
            <person name="Woyke T."/>
            <person name="Wu D."/>
            <person name="Pukall R."/>
            <person name="Steenblock K."/>
            <person name="Brambilla E."/>
            <person name="Klenk H.-P."/>
            <person name="Eisen J.A."/>
        </authorList>
    </citation>
    <scope>NUCLEOTIDE SEQUENCE [LARGE SCALE GENOMIC DNA]</scope>
    <source>
        <strain evidence="3">DSM 19664 / LMG 22246 / CIP 109416 / KR-200</strain>
    </source>
</reference>
<feature type="transmembrane region" description="Helical" evidence="1">
    <location>
        <begin position="72"/>
        <end position="92"/>
    </location>
</feature>
<organism evidence="2 3">
    <name type="scientific">Deinococcus peraridilitoris (strain DSM 19664 / LMG 22246 / CIP 109416 / KR-200)</name>
    <dbReference type="NCBI Taxonomy" id="937777"/>
    <lineage>
        <taxon>Bacteria</taxon>
        <taxon>Thermotogati</taxon>
        <taxon>Deinococcota</taxon>
        <taxon>Deinococci</taxon>
        <taxon>Deinococcales</taxon>
        <taxon>Deinococcaceae</taxon>
        <taxon>Deinococcus</taxon>
    </lineage>
</organism>
<keyword evidence="1" id="KW-0812">Transmembrane</keyword>
<feature type="transmembrane region" description="Helical" evidence="1">
    <location>
        <begin position="208"/>
        <end position="228"/>
    </location>
</feature>
<feature type="transmembrane region" description="Helical" evidence="1">
    <location>
        <begin position="12"/>
        <end position="32"/>
    </location>
</feature>
<dbReference type="eggNOG" id="COG2339">
    <property type="taxonomic scope" value="Bacteria"/>
</dbReference>
<feature type="transmembrane region" description="Helical" evidence="1">
    <location>
        <begin position="38"/>
        <end position="60"/>
    </location>
</feature>
<dbReference type="KEGG" id="dpd:Deipe_2180"/>
<accession>L0A1G6</accession>
<gene>
    <name evidence="2" type="ordered locus">Deipe_2180</name>
</gene>
<dbReference type="Pfam" id="PF13367">
    <property type="entry name" value="PrsW-protease"/>
    <property type="match status" value="1"/>
</dbReference>
<keyword evidence="1" id="KW-0472">Membrane</keyword>
<evidence type="ECO:0000313" key="2">
    <source>
        <dbReference type="EMBL" id="AFZ67666.1"/>
    </source>
</evidence>
<feature type="transmembrane region" description="Helical" evidence="1">
    <location>
        <begin position="104"/>
        <end position="124"/>
    </location>
</feature>
<protein>
    <submittedName>
        <fullName evidence="2">Putative membrane protein</fullName>
    </submittedName>
</protein>
<evidence type="ECO:0000313" key="3">
    <source>
        <dbReference type="Proteomes" id="UP000010467"/>
    </source>
</evidence>
<dbReference type="PANTHER" id="PTHR36844:SF1">
    <property type="entry name" value="PROTEASE PRSW"/>
    <property type="match status" value="1"/>
</dbReference>
<name>L0A1G6_DEIPD</name>
<dbReference type="PATRIC" id="fig|937777.3.peg.2182"/>
<dbReference type="EMBL" id="CP003382">
    <property type="protein sequence ID" value="AFZ67666.1"/>
    <property type="molecule type" value="Genomic_DNA"/>
</dbReference>
<feature type="transmembrane region" description="Helical" evidence="1">
    <location>
        <begin position="145"/>
        <end position="166"/>
    </location>
</feature>
<dbReference type="PANTHER" id="PTHR36844">
    <property type="entry name" value="PROTEASE PRSW"/>
    <property type="match status" value="1"/>
</dbReference>
<dbReference type="AlphaFoldDB" id="L0A1G6"/>
<evidence type="ECO:0000256" key="1">
    <source>
        <dbReference type="SAM" id="Phobius"/>
    </source>
</evidence>
<dbReference type="STRING" id="937777.Deipe_2180"/>
<sequence length="276" mass="29520">MHRFRAVRQSILLEVSAVVVFVALIALLSPLLPPLSGTPLVLAGLLIALVPATLWLTAFYRQDRLDPEPKEYILGVFALGVVLALGVGQPLLRNVFHLQDWVGGSPFASLIGLIFVAGLTQEFLKYAAVRYGVFNTPEFDHPVDGIVYAATAGLGFATSLNVAYVLAGGVNLGMAALHVSISTLAHASFAGVMGYFLGRAKFEARPVLWLPGGLLLAATLNGVVSYALREVPFLTFTFNPWLGLLVAAIVALATFSFLFARIRSLEQTVTQRGGVL</sequence>
<dbReference type="RefSeq" id="WP_015235969.1">
    <property type="nucleotide sequence ID" value="NC_019793.1"/>
</dbReference>
<dbReference type="GO" id="GO:0008233">
    <property type="term" value="F:peptidase activity"/>
    <property type="evidence" value="ECO:0007669"/>
    <property type="project" value="InterPro"/>
</dbReference>
<keyword evidence="3" id="KW-1185">Reference proteome</keyword>
<feature type="transmembrane region" description="Helical" evidence="1">
    <location>
        <begin position="240"/>
        <end position="262"/>
    </location>
</feature>
<dbReference type="OrthoDB" id="9785431at2"/>
<keyword evidence="1" id="KW-1133">Transmembrane helix</keyword>